<organism evidence="3 4">
    <name type="scientific">Trypanosoma equiperdum</name>
    <dbReference type="NCBI Taxonomy" id="5694"/>
    <lineage>
        <taxon>Eukaryota</taxon>
        <taxon>Discoba</taxon>
        <taxon>Euglenozoa</taxon>
        <taxon>Kinetoplastea</taxon>
        <taxon>Metakinetoplastina</taxon>
        <taxon>Trypanosomatida</taxon>
        <taxon>Trypanosomatidae</taxon>
        <taxon>Trypanosoma</taxon>
    </lineage>
</organism>
<dbReference type="EMBL" id="CZPT02001175">
    <property type="protein sequence ID" value="SCU69211.1"/>
    <property type="molecule type" value="Genomic_DNA"/>
</dbReference>
<dbReference type="Pfam" id="PF05257">
    <property type="entry name" value="CHAP"/>
    <property type="match status" value="1"/>
</dbReference>
<dbReference type="AlphaFoldDB" id="A0A1G4IAH5"/>
<dbReference type="InterPro" id="IPR038765">
    <property type="entry name" value="Papain-like_cys_pep_sf"/>
</dbReference>
<feature type="transmembrane region" description="Helical" evidence="1">
    <location>
        <begin position="61"/>
        <end position="81"/>
    </location>
</feature>
<dbReference type="VEuPathDB" id="TriTrypDB:TEOVI_000076800"/>
<keyword evidence="1" id="KW-0812">Transmembrane</keyword>
<evidence type="ECO:0000313" key="4">
    <source>
        <dbReference type="Proteomes" id="UP000195570"/>
    </source>
</evidence>
<protein>
    <submittedName>
        <fullName evidence="3">Glutathionylspermidine synthetase, putative</fullName>
    </submittedName>
</protein>
<dbReference type="Proteomes" id="UP000195570">
    <property type="component" value="Unassembled WGS sequence"/>
</dbReference>
<dbReference type="PANTHER" id="PTHR30094:SF14">
    <property type="entry name" value="D-ALANYL-GLYCYL ENDOPEPTIDASE-LIKE PROTEIN"/>
    <property type="match status" value="1"/>
</dbReference>
<keyword evidence="1" id="KW-1133">Transmembrane helix</keyword>
<dbReference type="InterPro" id="IPR007921">
    <property type="entry name" value="CHAP_dom"/>
</dbReference>
<dbReference type="GO" id="GO:0016874">
    <property type="term" value="F:ligase activity"/>
    <property type="evidence" value="ECO:0007669"/>
    <property type="project" value="TreeGrafter"/>
</dbReference>
<feature type="domain" description="Peptidase C51" evidence="2">
    <location>
        <begin position="112"/>
        <end position="258"/>
    </location>
</feature>
<dbReference type="PROSITE" id="PS50911">
    <property type="entry name" value="CHAP"/>
    <property type="match status" value="1"/>
</dbReference>
<proteinExistence type="predicted"/>
<evidence type="ECO:0000259" key="2">
    <source>
        <dbReference type="PROSITE" id="PS50911"/>
    </source>
</evidence>
<name>A0A1G4IAH5_TRYEQ</name>
<reference evidence="3" key="1">
    <citation type="submission" date="2016-09" db="EMBL/GenBank/DDBJ databases">
        <authorList>
            <person name="Hebert L."/>
            <person name="Moumen B."/>
        </authorList>
    </citation>
    <scope>NUCLEOTIDE SEQUENCE [LARGE SCALE GENOMIC DNA]</scope>
    <source>
        <strain evidence="3">OVI</strain>
    </source>
</reference>
<dbReference type="InterPro" id="IPR051705">
    <property type="entry name" value="Gsp_Synthetase/Amidase"/>
</dbReference>
<evidence type="ECO:0000313" key="3">
    <source>
        <dbReference type="EMBL" id="SCU69211.1"/>
    </source>
</evidence>
<dbReference type="GeneID" id="92374708"/>
<dbReference type="Gene3D" id="3.90.1720.10">
    <property type="entry name" value="endopeptidase domain like (from Nostoc punctiforme)"/>
    <property type="match status" value="1"/>
</dbReference>
<keyword evidence="1" id="KW-0472">Membrane</keyword>
<comment type="caution">
    <text evidence="3">The sequence shown here is derived from an EMBL/GenBank/DDBJ whole genome shotgun (WGS) entry which is preliminary data.</text>
</comment>
<dbReference type="PANTHER" id="PTHR30094">
    <property type="entry name" value="BIFUNCTIONAL GLUTATHIONYLSPERMIDINE SYNTHETASE/AMIDASE-RELATED"/>
    <property type="match status" value="1"/>
</dbReference>
<sequence>MAKGSDYDAVAYEPMPREGFDAGDEGPLVGNHDPGFLFDDQADGAHSTQLTYIAPSVKKPVYALGITLLFLLVAVVLTVILQPTFLYGETCVTPFGTIIGVHNGVFAYSNCRRDHISTKKNSIKGEGSMETGMEWQCFEYVKRYWIMRGVPQSVILPTARKSSELWSFTQATFKNGSKVQLERHDNGGPQPLVGDLLVYREQPALLPVGHVAVIVRVGKTHVWVAEQNWFNKQWHPPFHNFSRTIKMHHNAESQTYELEDMAGTTIKGWMRYKT</sequence>
<dbReference type="SUPFAM" id="SSF54001">
    <property type="entry name" value="Cysteine proteinases"/>
    <property type="match status" value="1"/>
</dbReference>
<evidence type="ECO:0000256" key="1">
    <source>
        <dbReference type="SAM" id="Phobius"/>
    </source>
</evidence>
<gene>
    <name evidence="3" type="ORF">TEOVI_000076800</name>
</gene>
<keyword evidence="4" id="KW-1185">Reference proteome</keyword>
<accession>A0A1G4IAH5</accession>
<dbReference type="RefSeq" id="XP_067080222.1">
    <property type="nucleotide sequence ID" value="XM_067224121.1"/>
</dbReference>